<dbReference type="Pfam" id="PF14070">
    <property type="entry name" value="YjfB_motility"/>
    <property type="match status" value="1"/>
</dbReference>
<evidence type="ECO:0000313" key="1">
    <source>
        <dbReference type="EMBL" id="BCB08000.1"/>
    </source>
</evidence>
<dbReference type="Proteomes" id="UP000502259">
    <property type="component" value="Chromosome"/>
</dbReference>
<dbReference type="InterPro" id="IPR025906">
    <property type="entry name" value="YjfB_motility"/>
</dbReference>
<proteinExistence type="predicted"/>
<evidence type="ECO:0008006" key="3">
    <source>
        <dbReference type="Google" id="ProtNLM"/>
    </source>
</evidence>
<evidence type="ECO:0000313" key="2">
    <source>
        <dbReference type="Proteomes" id="UP000502259"/>
    </source>
</evidence>
<gene>
    <name evidence="1" type="ORF">HHSLTHF2_18900</name>
</gene>
<accession>A0A6F8U501</accession>
<keyword evidence="2" id="KW-1185">Reference proteome</keyword>
<name>A0A6F8U501_9GAMM</name>
<sequence>MMDVAVSNAVSTALYMNQAQSAEQAQMQLFKQALDMQAQQVSEVLASANLGAQPSLAQEGSVGTQVNTYA</sequence>
<protein>
    <recommendedName>
        <fullName evidence="3">Motility protein</fullName>
    </recommendedName>
</protein>
<reference evidence="1 2" key="1">
    <citation type="submission" date="2020-03" db="EMBL/GenBank/DDBJ databases">
        <title>Complete Genome Sequence of Halomonas hydrothermalis Strain Slthf2, Halophilic Bacterium Isolated from Deep-Sea Hydrothermal-Vent Environments.</title>
        <authorList>
            <person name="Takeyama N."/>
            <person name="Huang M."/>
            <person name="Sato K."/>
            <person name="Galipon J."/>
            <person name="Arakawa K."/>
        </authorList>
    </citation>
    <scope>NUCLEOTIDE SEQUENCE [LARGE SCALE GENOMIC DNA]</scope>
    <source>
        <strain evidence="1 2">Slthf2</strain>
    </source>
</reference>
<dbReference type="AlphaFoldDB" id="A0A6F8U501"/>
<organism evidence="1 2">
    <name type="scientific">Halomonas hydrothermalis</name>
    <dbReference type="NCBI Taxonomy" id="115561"/>
    <lineage>
        <taxon>Bacteria</taxon>
        <taxon>Pseudomonadati</taxon>
        <taxon>Pseudomonadota</taxon>
        <taxon>Gammaproteobacteria</taxon>
        <taxon>Oceanospirillales</taxon>
        <taxon>Halomonadaceae</taxon>
        <taxon>Halomonas</taxon>
    </lineage>
</organism>
<dbReference type="EMBL" id="AP022843">
    <property type="protein sequence ID" value="BCB08000.1"/>
    <property type="molecule type" value="Genomic_DNA"/>
</dbReference>